<proteinExistence type="predicted"/>
<dbReference type="OrthoDB" id="2150121at2759"/>
<dbReference type="AlphaFoldDB" id="A0A8S1H7U1"/>
<evidence type="ECO:0000313" key="3">
    <source>
        <dbReference type="Proteomes" id="UP000835052"/>
    </source>
</evidence>
<reference evidence="2" key="1">
    <citation type="submission" date="2020-10" db="EMBL/GenBank/DDBJ databases">
        <authorList>
            <person name="Kikuchi T."/>
        </authorList>
    </citation>
    <scope>NUCLEOTIDE SEQUENCE</scope>
    <source>
        <strain evidence="2">NKZ352</strain>
    </source>
</reference>
<dbReference type="EMBL" id="CAJGYM010000022">
    <property type="protein sequence ID" value="CAD6191554.1"/>
    <property type="molecule type" value="Genomic_DNA"/>
</dbReference>
<feature type="compositionally biased region" description="Basic and acidic residues" evidence="1">
    <location>
        <begin position="147"/>
        <end position="163"/>
    </location>
</feature>
<organism evidence="2 3">
    <name type="scientific">Caenorhabditis auriculariae</name>
    <dbReference type="NCBI Taxonomy" id="2777116"/>
    <lineage>
        <taxon>Eukaryota</taxon>
        <taxon>Metazoa</taxon>
        <taxon>Ecdysozoa</taxon>
        <taxon>Nematoda</taxon>
        <taxon>Chromadorea</taxon>
        <taxon>Rhabditida</taxon>
        <taxon>Rhabditina</taxon>
        <taxon>Rhabditomorpha</taxon>
        <taxon>Rhabditoidea</taxon>
        <taxon>Rhabditidae</taxon>
        <taxon>Peloderinae</taxon>
        <taxon>Caenorhabditis</taxon>
    </lineage>
</organism>
<evidence type="ECO:0000313" key="2">
    <source>
        <dbReference type="EMBL" id="CAD6191554.1"/>
    </source>
</evidence>
<feature type="compositionally biased region" description="Polar residues" evidence="1">
    <location>
        <begin position="176"/>
        <end position="199"/>
    </location>
</feature>
<evidence type="ECO:0000256" key="1">
    <source>
        <dbReference type="SAM" id="MobiDB-lite"/>
    </source>
</evidence>
<accession>A0A8S1H7U1</accession>
<gene>
    <name evidence="2" type="ORF">CAUJ_LOCUS7473</name>
</gene>
<dbReference type="Proteomes" id="UP000835052">
    <property type="component" value="Unassembled WGS sequence"/>
</dbReference>
<keyword evidence="3" id="KW-1185">Reference proteome</keyword>
<feature type="region of interest" description="Disordered" evidence="1">
    <location>
        <begin position="147"/>
        <end position="200"/>
    </location>
</feature>
<protein>
    <submittedName>
        <fullName evidence="2">Uncharacterized protein</fullName>
    </submittedName>
</protein>
<comment type="caution">
    <text evidence="2">The sequence shown here is derived from an EMBL/GenBank/DDBJ whole genome shotgun (WGS) entry which is preliminary data.</text>
</comment>
<sequence>MDPVQRNIVATENLLEALHKDSSLLDDDGFMQRLALLRAKHEQTTRILKREIGLSASYGPETWSHRGCEPYHSRISTATTGRTFVVAEGRRRRSEEEEEDVSRLEDFATSSHVVEEQYFDDLTSIGSVADFASNYEPPTRIEYMQKSYEEEKEEKKGNSEQKKTRISVVKPRAKSRSTTDLSTKASTRQDSAPSNNRSNEFFVPQITLPQPFKLSTRKPLPNTYAKKFLDEMLIEKEKSELAKNKQHEGLLFKANPVPPTTYKSTNPLVNDEKYVNAMRRKVASIAQRRFQQNSLGRSKSEGSLAEP</sequence>
<name>A0A8S1H7U1_9PELO</name>
<feature type="region of interest" description="Disordered" evidence="1">
    <location>
        <begin position="287"/>
        <end position="307"/>
    </location>
</feature>